<dbReference type="AlphaFoldDB" id="Q4RB47"/>
<comment type="caution">
    <text evidence="2">The sequence shown here is derived from an EMBL/GenBank/DDBJ whole genome shotgun (WGS) entry which is preliminary data.</text>
</comment>
<sequence>SHYTRAQANSPRPVMTSSGPNPKDS</sequence>
<protein>
    <submittedName>
        <fullName evidence="2">(spotted green pufferfish) hypothetical protein</fullName>
    </submittedName>
</protein>
<name>Q4RB47_TETNG</name>
<feature type="non-terminal residue" evidence="2">
    <location>
        <position position="25"/>
    </location>
</feature>
<accession>Q4RB47</accession>
<organism evidence="2">
    <name type="scientific">Tetraodon nigroviridis</name>
    <name type="common">Spotted green pufferfish</name>
    <name type="synonym">Chelonodon nigroviridis</name>
    <dbReference type="NCBI Taxonomy" id="99883"/>
    <lineage>
        <taxon>Eukaryota</taxon>
        <taxon>Metazoa</taxon>
        <taxon>Chordata</taxon>
        <taxon>Craniata</taxon>
        <taxon>Vertebrata</taxon>
        <taxon>Euteleostomi</taxon>
        <taxon>Actinopterygii</taxon>
        <taxon>Neopterygii</taxon>
        <taxon>Teleostei</taxon>
        <taxon>Neoteleostei</taxon>
        <taxon>Acanthomorphata</taxon>
        <taxon>Eupercaria</taxon>
        <taxon>Tetraodontiformes</taxon>
        <taxon>Tetradontoidea</taxon>
        <taxon>Tetraodontidae</taxon>
        <taxon>Tetraodon</taxon>
    </lineage>
</organism>
<reference evidence="2" key="1">
    <citation type="journal article" date="2004" name="Nature">
        <title>Genome duplication in the teleost fish Tetraodon nigroviridis reveals the early vertebrate proto-karyotype.</title>
        <authorList>
            <person name="Jaillon O."/>
            <person name="Aury J.-M."/>
            <person name="Brunet F."/>
            <person name="Petit J.-L."/>
            <person name="Stange-Thomann N."/>
            <person name="Mauceli E."/>
            <person name="Bouneau L."/>
            <person name="Fischer C."/>
            <person name="Ozouf-Costaz C."/>
            <person name="Bernot A."/>
            <person name="Nicaud S."/>
            <person name="Jaffe D."/>
            <person name="Fisher S."/>
            <person name="Lutfalla G."/>
            <person name="Dossat C."/>
            <person name="Segurens B."/>
            <person name="Dasilva C."/>
            <person name="Salanoubat M."/>
            <person name="Levy M."/>
            <person name="Boudet N."/>
            <person name="Castellano S."/>
            <person name="Anthouard V."/>
            <person name="Jubin C."/>
            <person name="Castelli V."/>
            <person name="Katinka M."/>
            <person name="Vacherie B."/>
            <person name="Biemont C."/>
            <person name="Skalli Z."/>
            <person name="Cattolico L."/>
            <person name="Poulain J."/>
            <person name="De Berardinis V."/>
            <person name="Cruaud C."/>
            <person name="Duprat S."/>
            <person name="Brottier P."/>
            <person name="Coutanceau J.-P."/>
            <person name="Gouzy J."/>
            <person name="Parra G."/>
            <person name="Lardier G."/>
            <person name="Chapple C."/>
            <person name="McKernan K.J."/>
            <person name="McEwan P."/>
            <person name="Bosak S."/>
            <person name="Kellis M."/>
            <person name="Volff J.-N."/>
            <person name="Guigo R."/>
            <person name="Zody M.C."/>
            <person name="Mesirov J."/>
            <person name="Lindblad-Toh K."/>
            <person name="Birren B."/>
            <person name="Nusbaum C."/>
            <person name="Kahn D."/>
            <person name="Robinson-Rechavi M."/>
            <person name="Laudet V."/>
            <person name="Schachter V."/>
            <person name="Quetier F."/>
            <person name="Saurin W."/>
            <person name="Scarpelli C."/>
            <person name="Wincker P."/>
            <person name="Lander E.S."/>
            <person name="Weissenbach J."/>
            <person name="Roest Crollius H."/>
        </authorList>
    </citation>
    <scope>NUCLEOTIDE SEQUENCE [LARGE SCALE GENOMIC DNA]</scope>
</reference>
<feature type="non-terminal residue" evidence="2">
    <location>
        <position position="1"/>
    </location>
</feature>
<feature type="region of interest" description="Disordered" evidence="1">
    <location>
        <begin position="1"/>
        <end position="25"/>
    </location>
</feature>
<proteinExistence type="predicted"/>
<evidence type="ECO:0000313" key="2">
    <source>
        <dbReference type="EMBL" id="CAG14386.1"/>
    </source>
</evidence>
<dbReference type="KEGG" id="tng:GSTEN00036492G001"/>
<gene>
    <name evidence="2" type="ORF">GSTENG00036492001</name>
</gene>
<dbReference type="EMBL" id="CAAE01022285">
    <property type="protein sequence ID" value="CAG14386.1"/>
    <property type="molecule type" value="Genomic_DNA"/>
</dbReference>
<reference evidence="2" key="2">
    <citation type="submission" date="2004-02" db="EMBL/GenBank/DDBJ databases">
        <authorList>
            <consortium name="Genoscope"/>
            <consortium name="Whitehead Institute Centre for Genome Research"/>
        </authorList>
    </citation>
    <scope>NUCLEOTIDE SEQUENCE</scope>
</reference>
<evidence type="ECO:0000256" key="1">
    <source>
        <dbReference type="SAM" id="MobiDB-lite"/>
    </source>
</evidence>